<evidence type="ECO:0000313" key="5">
    <source>
        <dbReference type="EMBL" id="CAE1332017.1"/>
    </source>
</evidence>
<dbReference type="InterPro" id="IPR036028">
    <property type="entry name" value="SH3-like_dom_sf"/>
</dbReference>
<dbReference type="AlphaFoldDB" id="A0A812EYT7"/>
<organism evidence="5 6">
    <name type="scientific">Acanthosepion pharaonis</name>
    <name type="common">Pharaoh cuttlefish</name>
    <name type="synonym">Sepia pharaonis</name>
    <dbReference type="NCBI Taxonomy" id="158019"/>
    <lineage>
        <taxon>Eukaryota</taxon>
        <taxon>Metazoa</taxon>
        <taxon>Spiralia</taxon>
        <taxon>Lophotrochozoa</taxon>
        <taxon>Mollusca</taxon>
        <taxon>Cephalopoda</taxon>
        <taxon>Coleoidea</taxon>
        <taxon>Decapodiformes</taxon>
        <taxon>Sepiida</taxon>
        <taxon>Sepiina</taxon>
        <taxon>Sepiidae</taxon>
        <taxon>Acanthosepion</taxon>
    </lineage>
</organism>
<evidence type="ECO:0000256" key="1">
    <source>
        <dbReference type="ARBA" id="ARBA00022443"/>
    </source>
</evidence>
<dbReference type="SUPFAM" id="SSF50044">
    <property type="entry name" value="SH3-domain"/>
    <property type="match status" value="1"/>
</dbReference>
<dbReference type="Proteomes" id="UP000597762">
    <property type="component" value="Unassembled WGS sequence"/>
</dbReference>
<protein>
    <submittedName>
        <fullName evidence="5">CTTN</fullName>
    </submittedName>
</protein>
<feature type="compositionally biased region" description="Basic and acidic residues" evidence="3">
    <location>
        <begin position="19"/>
        <end position="66"/>
    </location>
</feature>
<dbReference type="SMART" id="SM00326">
    <property type="entry name" value="SH3"/>
    <property type="match status" value="1"/>
</dbReference>
<keyword evidence="1 2" id="KW-0728">SH3 domain</keyword>
<dbReference type="GO" id="GO:0016477">
    <property type="term" value="P:cell migration"/>
    <property type="evidence" value="ECO:0007669"/>
    <property type="project" value="TreeGrafter"/>
</dbReference>
<accession>A0A812EYT7</accession>
<feature type="domain" description="SH3" evidence="4">
    <location>
        <begin position="208"/>
        <end position="267"/>
    </location>
</feature>
<dbReference type="GO" id="GO:0030833">
    <property type="term" value="P:regulation of actin filament polymerization"/>
    <property type="evidence" value="ECO:0007669"/>
    <property type="project" value="TreeGrafter"/>
</dbReference>
<evidence type="ECO:0000256" key="3">
    <source>
        <dbReference type="SAM" id="MobiDB-lite"/>
    </source>
</evidence>
<dbReference type="InterPro" id="IPR001452">
    <property type="entry name" value="SH3_domain"/>
</dbReference>
<dbReference type="PRINTS" id="PR00499">
    <property type="entry name" value="P67PHOX"/>
</dbReference>
<feature type="region of interest" description="Disordered" evidence="3">
    <location>
        <begin position="1"/>
        <end position="207"/>
    </location>
</feature>
<dbReference type="GO" id="GO:0030427">
    <property type="term" value="C:site of polarized growth"/>
    <property type="evidence" value="ECO:0007669"/>
    <property type="project" value="TreeGrafter"/>
</dbReference>
<feature type="compositionally biased region" description="Basic and acidic residues" evidence="3">
    <location>
        <begin position="73"/>
        <end position="85"/>
    </location>
</feature>
<dbReference type="PROSITE" id="PS50002">
    <property type="entry name" value="SH3"/>
    <property type="match status" value="1"/>
</dbReference>
<proteinExistence type="predicted"/>
<dbReference type="PANTHER" id="PTHR10829">
    <property type="entry name" value="CORTACTIN AND DREBRIN"/>
    <property type="match status" value="1"/>
</dbReference>
<reference evidence="5" key="1">
    <citation type="submission" date="2021-01" db="EMBL/GenBank/DDBJ databases">
        <authorList>
            <person name="Li R."/>
            <person name="Bekaert M."/>
        </authorList>
    </citation>
    <scope>NUCLEOTIDE SEQUENCE</scope>
    <source>
        <strain evidence="5">Farmed</strain>
    </source>
</reference>
<comment type="caution">
    <text evidence="5">The sequence shown here is derived from an EMBL/GenBank/DDBJ whole genome shotgun (WGS) entry which is preliminary data.</text>
</comment>
<feature type="compositionally biased region" description="Basic and acidic residues" evidence="3">
    <location>
        <begin position="119"/>
        <end position="137"/>
    </location>
</feature>
<evidence type="ECO:0000313" key="6">
    <source>
        <dbReference type="Proteomes" id="UP000597762"/>
    </source>
</evidence>
<dbReference type="EMBL" id="CAHIKZ030005624">
    <property type="protein sequence ID" value="CAE1332017.1"/>
    <property type="molecule type" value="Genomic_DNA"/>
</dbReference>
<dbReference type="PANTHER" id="PTHR10829:SF23">
    <property type="entry name" value="CORTACTIN, ISOFORM A"/>
    <property type="match status" value="1"/>
</dbReference>
<evidence type="ECO:0000256" key="2">
    <source>
        <dbReference type="PROSITE-ProRule" id="PRU00192"/>
    </source>
</evidence>
<dbReference type="FunFam" id="2.30.30.40:FF:000046">
    <property type="entry name" value="Drebrin-like protein isoform B"/>
    <property type="match status" value="1"/>
</dbReference>
<dbReference type="PRINTS" id="PR00452">
    <property type="entry name" value="SH3DOMAIN"/>
</dbReference>
<evidence type="ECO:0000259" key="4">
    <source>
        <dbReference type="PROSITE" id="PS50002"/>
    </source>
</evidence>
<dbReference type="GO" id="GO:0005886">
    <property type="term" value="C:plasma membrane"/>
    <property type="evidence" value="ECO:0007669"/>
    <property type="project" value="TreeGrafter"/>
</dbReference>
<gene>
    <name evidence="5" type="ORF">SPHA_81124</name>
</gene>
<dbReference type="GO" id="GO:0005884">
    <property type="term" value="C:actin filament"/>
    <property type="evidence" value="ECO:0007669"/>
    <property type="project" value="TreeGrafter"/>
</dbReference>
<dbReference type="GO" id="GO:0030864">
    <property type="term" value="C:cortical actin cytoskeleton"/>
    <property type="evidence" value="ECO:0007669"/>
    <property type="project" value="TreeGrafter"/>
</dbReference>
<feature type="compositionally biased region" description="Basic and acidic residues" evidence="3">
    <location>
        <begin position="153"/>
        <end position="184"/>
    </location>
</feature>
<dbReference type="OrthoDB" id="5971719at2759"/>
<sequence>MQSKIGTNYEKPTAQASKEGARNLRAKFENIARNTEEEVKKKAEEERKKRLLFEQQEREEQTKLYEEDVDINGDEKKLEQERWEAENESEDEEEEEVEPRKKYVPPQSKCYVPNAEIKSYQRESILRQTSREKEREVVAPAPAPAQIEEESEVSEKPKAEKEHETVPEDVTKCQKDEEAGKTEIVESPQDVNSPEYEAAESASPGVEGENLSAIALYDYEAADDDELSFQPDDIITGIDRIDEGWWRGECHGKLGLFPANYVELIES</sequence>
<dbReference type="GO" id="GO:0051015">
    <property type="term" value="F:actin filament binding"/>
    <property type="evidence" value="ECO:0007669"/>
    <property type="project" value="TreeGrafter"/>
</dbReference>
<name>A0A812EYT7_ACAPH</name>
<keyword evidence="6" id="KW-1185">Reference proteome</keyword>
<feature type="compositionally biased region" description="Acidic residues" evidence="3">
    <location>
        <begin position="86"/>
        <end position="97"/>
    </location>
</feature>
<dbReference type="Pfam" id="PF14604">
    <property type="entry name" value="SH3_9"/>
    <property type="match status" value="1"/>
</dbReference>
<dbReference type="Gene3D" id="2.30.30.40">
    <property type="entry name" value="SH3 Domains"/>
    <property type="match status" value="1"/>
</dbReference>